<evidence type="ECO:0000313" key="4">
    <source>
        <dbReference type="Proteomes" id="UP001163336"/>
    </source>
</evidence>
<dbReference type="PRINTS" id="PR00111">
    <property type="entry name" value="ABHYDROLASE"/>
</dbReference>
<accession>A0ABM8C7W2</accession>
<evidence type="ECO:0000256" key="1">
    <source>
        <dbReference type="ARBA" id="ARBA00022801"/>
    </source>
</evidence>
<keyword evidence="4" id="KW-1185">Reference proteome</keyword>
<dbReference type="Pfam" id="PF00561">
    <property type="entry name" value="Abhydrolase_1"/>
    <property type="match status" value="1"/>
</dbReference>
<dbReference type="PANTHER" id="PTHR43798:SF31">
    <property type="entry name" value="AB HYDROLASE SUPERFAMILY PROTEIN YCLE"/>
    <property type="match status" value="1"/>
</dbReference>
<gene>
    <name evidence="3" type="ORF">MasN3_28490</name>
</gene>
<dbReference type="Proteomes" id="UP001163336">
    <property type="component" value="Chromosome"/>
</dbReference>
<dbReference type="SUPFAM" id="SSF53474">
    <property type="entry name" value="alpha/beta-Hydrolases"/>
    <property type="match status" value="1"/>
</dbReference>
<dbReference type="InterPro" id="IPR029058">
    <property type="entry name" value="AB_hydrolase_fold"/>
</dbReference>
<evidence type="ECO:0000259" key="2">
    <source>
        <dbReference type="Pfam" id="PF00561"/>
    </source>
</evidence>
<dbReference type="PANTHER" id="PTHR43798">
    <property type="entry name" value="MONOACYLGLYCEROL LIPASE"/>
    <property type="match status" value="1"/>
</dbReference>
<feature type="domain" description="AB hydrolase-1" evidence="2">
    <location>
        <begin position="58"/>
        <end position="298"/>
    </location>
</feature>
<dbReference type="GO" id="GO:0016787">
    <property type="term" value="F:hydrolase activity"/>
    <property type="evidence" value="ECO:0007669"/>
    <property type="project" value="UniProtKB-KW"/>
</dbReference>
<reference evidence="3" key="1">
    <citation type="submission" date="2022-11" db="EMBL/GenBank/DDBJ databases">
        <title>Isolation and characterization of PLA-degrading bacterium Massilia sp. from Antarctic soil.</title>
        <authorList>
            <person name="Sato K."/>
            <person name="Gomez-Fuentes C."/>
            <person name="Ahmad S.A."/>
            <person name="Zulkharnain A."/>
        </authorList>
    </citation>
    <scope>NUCLEOTIDE SEQUENCE</scope>
    <source>
        <strain evidence="3">N-3</strain>
    </source>
</reference>
<name>A0ABM8C7W2_9BURK</name>
<keyword evidence="1 3" id="KW-0378">Hydrolase</keyword>
<dbReference type="InterPro" id="IPR000073">
    <property type="entry name" value="AB_hydrolase_1"/>
</dbReference>
<evidence type="ECO:0000313" key="3">
    <source>
        <dbReference type="EMBL" id="BDT59355.1"/>
    </source>
</evidence>
<organism evidence="3 4">
    <name type="scientific">Massilia varians</name>
    <dbReference type="NCBI Taxonomy" id="457921"/>
    <lineage>
        <taxon>Bacteria</taxon>
        <taxon>Pseudomonadati</taxon>
        <taxon>Pseudomonadota</taxon>
        <taxon>Betaproteobacteria</taxon>
        <taxon>Burkholderiales</taxon>
        <taxon>Oxalobacteraceae</taxon>
        <taxon>Telluria group</taxon>
        <taxon>Massilia</taxon>
    </lineage>
</organism>
<protein>
    <submittedName>
        <fullName evidence="3">Alpha/beta hydrolase</fullName>
    </submittedName>
</protein>
<dbReference type="RefSeq" id="WP_281908010.1">
    <property type="nucleotide sequence ID" value="NZ_AP026966.1"/>
</dbReference>
<dbReference type="Gene3D" id="3.40.50.1820">
    <property type="entry name" value="alpha/beta hydrolase"/>
    <property type="match status" value="1"/>
</dbReference>
<dbReference type="EMBL" id="AP026966">
    <property type="protein sequence ID" value="BDT59355.1"/>
    <property type="molecule type" value="Genomic_DNA"/>
</dbReference>
<sequence length="319" mass="33467">MKLHALLAVLGGVALLLLLLGAFSRRTARRIEAFLPPAGSFVEVDGVRLHVRDEGSGPAILMIHGLGGQMAHFNYGAVRALSSRYRVVALDRPGSGYSTRPDGVPADLAAQARAIAALIDKLGLERPTVVGHSLGGATALTLALEHPHRVGALALLAPLSHAPDAVPPVFRSMTIETAWLRRLFAATLAVPLGILGSKAILRDVFGPESVPADFATRGGGLLGLRPQAFLAGSADVQALAPHMRVIEGRYGELGMPVAVLFGRGDRLLDWRANGQALVDKVAGARLELVDGGHMLLVTQPDVTATFIEDVVAARMTLAS</sequence>
<proteinExistence type="predicted"/>
<dbReference type="InterPro" id="IPR050266">
    <property type="entry name" value="AB_hydrolase_sf"/>
</dbReference>